<organism evidence="1 2">
    <name type="scientific">Halteria grandinella</name>
    <dbReference type="NCBI Taxonomy" id="5974"/>
    <lineage>
        <taxon>Eukaryota</taxon>
        <taxon>Sar</taxon>
        <taxon>Alveolata</taxon>
        <taxon>Ciliophora</taxon>
        <taxon>Intramacronucleata</taxon>
        <taxon>Spirotrichea</taxon>
        <taxon>Stichotrichia</taxon>
        <taxon>Sporadotrichida</taxon>
        <taxon>Halteriidae</taxon>
        <taxon>Halteria</taxon>
    </lineage>
</organism>
<keyword evidence="2" id="KW-1185">Reference proteome</keyword>
<proteinExistence type="predicted"/>
<comment type="caution">
    <text evidence="1">The sequence shown here is derived from an EMBL/GenBank/DDBJ whole genome shotgun (WGS) entry which is preliminary data.</text>
</comment>
<evidence type="ECO:0000313" key="2">
    <source>
        <dbReference type="Proteomes" id="UP000785679"/>
    </source>
</evidence>
<dbReference type="Proteomes" id="UP000785679">
    <property type="component" value="Unassembled WGS sequence"/>
</dbReference>
<dbReference type="EMBL" id="RRYP01019527">
    <property type="protein sequence ID" value="TNV73211.1"/>
    <property type="molecule type" value="Genomic_DNA"/>
</dbReference>
<evidence type="ECO:0000313" key="1">
    <source>
        <dbReference type="EMBL" id="TNV73211.1"/>
    </source>
</evidence>
<accession>A0A8J8NEI9</accession>
<sequence length="93" mass="10763">MLYHIRYPKDEHDIWIFAQFSSSRILIIILQELTRCQYELAISQSRESGTQERNLQDIICGFKQVSIFTFSADYSIGGVSPQKNMLPPSTFSK</sequence>
<protein>
    <submittedName>
        <fullName evidence="1">Uncharacterized protein</fullName>
    </submittedName>
</protein>
<gene>
    <name evidence="1" type="ORF">FGO68_gene16020</name>
</gene>
<dbReference type="AlphaFoldDB" id="A0A8J8NEI9"/>
<name>A0A8J8NEI9_HALGN</name>
<reference evidence="1" key="1">
    <citation type="submission" date="2019-06" db="EMBL/GenBank/DDBJ databases">
        <authorList>
            <person name="Zheng W."/>
        </authorList>
    </citation>
    <scope>NUCLEOTIDE SEQUENCE</scope>
    <source>
        <strain evidence="1">QDHG01</strain>
    </source>
</reference>